<feature type="transmembrane region" description="Helical" evidence="6">
    <location>
        <begin position="342"/>
        <end position="363"/>
    </location>
</feature>
<evidence type="ECO:0000256" key="4">
    <source>
        <dbReference type="ARBA" id="ARBA00023136"/>
    </source>
</evidence>
<reference evidence="7 8" key="1">
    <citation type="journal article" date="2023" name="J. Hered.">
        <title>Chromosome-level genome of the wood stork (Mycteria americana) provides insight into avian chromosome evolution.</title>
        <authorList>
            <person name="Flamio R. Jr."/>
            <person name="Ramstad K.M."/>
        </authorList>
    </citation>
    <scope>NUCLEOTIDE SEQUENCE [LARGE SCALE GENOMIC DNA]</scope>
    <source>
        <strain evidence="7">JAX WOST 10</strain>
    </source>
</reference>
<dbReference type="InterPro" id="IPR050186">
    <property type="entry name" value="TPT_transporter"/>
</dbReference>
<name>A0AAN7NEZ0_MYCAM</name>
<keyword evidence="3 6" id="KW-1133">Transmembrane helix</keyword>
<feature type="transmembrane region" description="Helical" evidence="6">
    <location>
        <begin position="244"/>
        <end position="264"/>
    </location>
</feature>
<evidence type="ECO:0008006" key="9">
    <source>
        <dbReference type="Google" id="ProtNLM"/>
    </source>
</evidence>
<evidence type="ECO:0000256" key="2">
    <source>
        <dbReference type="ARBA" id="ARBA00022692"/>
    </source>
</evidence>
<evidence type="ECO:0000256" key="3">
    <source>
        <dbReference type="ARBA" id="ARBA00022989"/>
    </source>
</evidence>
<gene>
    <name evidence="7" type="ORF">QYF61_018217</name>
</gene>
<keyword evidence="8" id="KW-1185">Reference proteome</keyword>
<dbReference type="PANTHER" id="PTHR11132">
    <property type="entry name" value="SOLUTE CARRIER FAMILY 35"/>
    <property type="match status" value="1"/>
</dbReference>
<organism evidence="7 8">
    <name type="scientific">Mycteria americana</name>
    <name type="common">Wood stork</name>
    <dbReference type="NCBI Taxonomy" id="33587"/>
    <lineage>
        <taxon>Eukaryota</taxon>
        <taxon>Metazoa</taxon>
        <taxon>Chordata</taxon>
        <taxon>Craniata</taxon>
        <taxon>Vertebrata</taxon>
        <taxon>Euteleostomi</taxon>
        <taxon>Archelosauria</taxon>
        <taxon>Archosauria</taxon>
        <taxon>Dinosauria</taxon>
        <taxon>Saurischia</taxon>
        <taxon>Theropoda</taxon>
        <taxon>Coelurosauria</taxon>
        <taxon>Aves</taxon>
        <taxon>Neognathae</taxon>
        <taxon>Neoaves</taxon>
        <taxon>Aequornithes</taxon>
        <taxon>Ciconiiformes</taxon>
        <taxon>Ciconiidae</taxon>
        <taxon>Mycteria</taxon>
    </lineage>
</organism>
<feature type="transmembrane region" description="Helical" evidence="6">
    <location>
        <begin position="37"/>
        <end position="55"/>
    </location>
</feature>
<feature type="transmembrane region" description="Helical" evidence="6">
    <location>
        <begin position="369"/>
        <end position="389"/>
    </location>
</feature>
<keyword evidence="4 6" id="KW-0472">Membrane</keyword>
<comment type="caution">
    <text evidence="7">The sequence shown here is derived from an EMBL/GenBank/DDBJ whole genome shotgun (WGS) entry which is preliminary data.</text>
</comment>
<evidence type="ECO:0000256" key="5">
    <source>
        <dbReference type="SAM" id="MobiDB-lite"/>
    </source>
</evidence>
<evidence type="ECO:0000313" key="8">
    <source>
        <dbReference type="Proteomes" id="UP001333110"/>
    </source>
</evidence>
<sequence length="511" mass="53757">MGRWRGRARGVAVAVAHGLCSGSLNILLKFLLARYHFAFLTLLQCLSSAAAALGLEALRRRGLAALPPFGPRLARPFAAVAALATLQSTLTLWSLRGLSLPMYVVFKRCLPLVTLLTGALVLRDGMPSPGVLVAVLITTCGAALAGECDRDRDRDRTGETGRDGTGRGGRPRRATGRPDGGAASAPAAPAAPAGLRGGTGRAAAARGEGSEDTAGRATPGGQRQPHRGRRSLKGAGAGDLTGDAMGYVTGVLAVLIHAAYLVLIQKTSVDSEYGPLTAQYAIAVSATPFLIICSFASMDSINVWSFPGWKDPAMVCIFIACILISCAMNFTTLHCTYINSAVTTSFVGVVKSIATITVGMVAFNDVEPTKLFIAGVVVNTLGSVIYCVAKYIETRRQSNYEDLEKEAREEEGKRQAGDQALFAMEAISQEKGAGEAAVEGSATGDSQSGEEEKGSTEKPVKGPVVQGKATGTQEVNRSSLKDAYLGVWRLVRGANYMKKDYLIENEELPSP</sequence>
<feature type="transmembrane region" description="Helical" evidence="6">
    <location>
        <begin position="101"/>
        <end position="122"/>
    </location>
</feature>
<protein>
    <recommendedName>
        <fullName evidence="9">Solute carrier family 35 member D3</fullName>
    </recommendedName>
</protein>
<feature type="transmembrane region" description="Helical" evidence="6">
    <location>
        <begin position="76"/>
        <end position="95"/>
    </location>
</feature>
<feature type="region of interest" description="Disordered" evidence="5">
    <location>
        <begin position="149"/>
        <end position="235"/>
    </location>
</feature>
<feature type="transmembrane region" description="Helical" evidence="6">
    <location>
        <begin position="312"/>
        <end position="330"/>
    </location>
</feature>
<evidence type="ECO:0000256" key="1">
    <source>
        <dbReference type="ARBA" id="ARBA00004141"/>
    </source>
</evidence>
<comment type="subcellular location">
    <subcellularLocation>
        <location evidence="1">Membrane</location>
        <topology evidence="1">Multi-pass membrane protein</topology>
    </subcellularLocation>
</comment>
<dbReference type="EMBL" id="JAUNZN010000003">
    <property type="protein sequence ID" value="KAK4824745.1"/>
    <property type="molecule type" value="Genomic_DNA"/>
</dbReference>
<dbReference type="AlphaFoldDB" id="A0AAN7NEZ0"/>
<evidence type="ECO:0000313" key="7">
    <source>
        <dbReference type="EMBL" id="KAK4824745.1"/>
    </source>
</evidence>
<keyword evidence="2 6" id="KW-0812">Transmembrane</keyword>
<dbReference type="Proteomes" id="UP001333110">
    <property type="component" value="Unassembled WGS sequence"/>
</dbReference>
<feature type="compositionally biased region" description="Low complexity" evidence="5">
    <location>
        <begin position="180"/>
        <end position="194"/>
    </location>
</feature>
<feature type="compositionally biased region" description="Basic and acidic residues" evidence="5">
    <location>
        <begin position="450"/>
        <end position="460"/>
    </location>
</feature>
<evidence type="ECO:0000256" key="6">
    <source>
        <dbReference type="SAM" id="Phobius"/>
    </source>
</evidence>
<feature type="compositionally biased region" description="Basic and acidic residues" evidence="5">
    <location>
        <begin position="149"/>
        <end position="165"/>
    </location>
</feature>
<proteinExistence type="predicted"/>
<dbReference type="GO" id="GO:0016020">
    <property type="term" value="C:membrane"/>
    <property type="evidence" value="ECO:0007669"/>
    <property type="project" value="UniProtKB-SubCell"/>
</dbReference>
<feature type="transmembrane region" description="Helical" evidence="6">
    <location>
        <begin position="276"/>
        <end position="297"/>
    </location>
</feature>
<feature type="region of interest" description="Disordered" evidence="5">
    <location>
        <begin position="433"/>
        <end position="476"/>
    </location>
</feature>
<accession>A0AAN7NEZ0</accession>